<evidence type="ECO:0000313" key="2">
    <source>
        <dbReference type="EMBL" id="TCL07358.1"/>
    </source>
</evidence>
<feature type="transmembrane region" description="Helical" evidence="1">
    <location>
        <begin position="129"/>
        <end position="149"/>
    </location>
</feature>
<accession>A0A4V2Q3M8</accession>
<protein>
    <recommendedName>
        <fullName evidence="4">Glucosyltransferase GtrII-like protein</fullName>
    </recommendedName>
</protein>
<name>A0A4V2Q3M8_9GAMM</name>
<keyword evidence="3" id="KW-1185">Reference proteome</keyword>
<feature type="transmembrane region" description="Helical" evidence="1">
    <location>
        <begin position="81"/>
        <end position="100"/>
    </location>
</feature>
<feature type="transmembrane region" description="Helical" evidence="1">
    <location>
        <begin position="161"/>
        <end position="183"/>
    </location>
</feature>
<feature type="transmembrane region" description="Helical" evidence="1">
    <location>
        <begin position="355"/>
        <end position="374"/>
    </location>
</feature>
<organism evidence="2 3">
    <name type="scientific">Sodalis ligni</name>
    <dbReference type="NCBI Taxonomy" id="2697027"/>
    <lineage>
        <taxon>Bacteria</taxon>
        <taxon>Pseudomonadati</taxon>
        <taxon>Pseudomonadota</taxon>
        <taxon>Gammaproteobacteria</taxon>
        <taxon>Enterobacterales</taxon>
        <taxon>Bruguierivoracaceae</taxon>
        <taxon>Sodalis</taxon>
    </lineage>
</organism>
<feature type="transmembrane region" description="Helical" evidence="1">
    <location>
        <begin position="324"/>
        <end position="343"/>
    </location>
</feature>
<gene>
    <name evidence="2" type="ORF">EZJ58_5678</name>
</gene>
<sequence length="429" mass="49025">MIFMLGTIFLAIRNTDPLLNPIIYAEDGVWVSMALTKGWVDAFLHARPDYFVFYNILTLYISTKISIIFSGSPLLLLPQSIAFVSYSFYSLVSVLAFTTVQRISNNYFAFLIYFIILLLPFGFSQNEILGRLLQIGYYMPFITLCLYFIRENIASFRGRIALDVLILLTAATNPIVFSVIGLYFLRKISNTNDKKSFLKEHTFILSISLLLFIYIAPHMNRVGGISTAFNPDNLIELIFARSFLYPFVFTFYNRLNDLYSIILTGAYIAFCVFSYRRTNSMIVKDIIFITFSTLLVYIIATVLIRPGLTGLLTAYNGTSGDRYFMGPNIISSFLFIICLSQFWVNDKAKLLTTSLSLYIIFIYGMGLGIIFETYQTKQAGKTTLSFYDQICQSKSTNDGTLRLIKIYPQPDWSIKVPSMYVNKLECLKN</sequence>
<feature type="transmembrane region" description="Helical" evidence="1">
    <location>
        <begin position="287"/>
        <end position="304"/>
    </location>
</feature>
<proteinExistence type="predicted"/>
<dbReference type="AlphaFoldDB" id="A0A4V2Q3M8"/>
<feature type="transmembrane region" description="Helical" evidence="1">
    <location>
        <begin position="203"/>
        <end position="222"/>
    </location>
</feature>
<evidence type="ECO:0000256" key="1">
    <source>
        <dbReference type="SAM" id="Phobius"/>
    </source>
</evidence>
<dbReference type="Proteomes" id="UP000294555">
    <property type="component" value="Unassembled WGS sequence"/>
</dbReference>
<feature type="transmembrane region" description="Helical" evidence="1">
    <location>
        <begin position="51"/>
        <end position="69"/>
    </location>
</feature>
<feature type="transmembrane region" description="Helical" evidence="1">
    <location>
        <begin position="107"/>
        <end position="123"/>
    </location>
</feature>
<comment type="caution">
    <text evidence="2">The sequence shown here is derived from an EMBL/GenBank/DDBJ whole genome shotgun (WGS) entry which is preliminary data.</text>
</comment>
<evidence type="ECO:0000313" key="3">
    <source>
        <dbReference type="Proteomes" id="UP000294555"/>
    </source>
</evidence>
<feature type="transmembrane region" description="Helical" evidence="1">
    <location>
        <begin position="258"/>
        <end position="275"/>
    </location>
</feature>
<keyword evidence="1" id="KW-1133">Transmembrane helix</keyword>
<dbReference type="EMBL" id="SJOI01000001">
    <property type="protein sequence ID" value="TCL07358.1"/>
    <property type="molecule type" value="Genomic_DNA"/>
</dbReference>
<evidence type="ECO:0008006" key="4">
    <source>
        <dbReference type="Google" id="ProtNLM"/>
    </source>
</evidence>
<reference evidence="2 3" key="1">
    <citation type="submission" date="2019-02" db="EMBL/GenBank/DDBJ databases">
        <title>Investigation of anaerobic lignin degradation for improved lignocellulosic biofuels.</title>
        <authorList>
            <person name="Deangelis K."/>
        </authorList>
    </citation>
    <scope>NUCLEOTIDE SEQUENCE [LARGE SCALE GENOMIC DNA]</scope>
    <source>
        <strain evidence="2 3">159R</strain>
    </source>
</reference>
<feature type="transmembrane region" description="Helical" evidence="1">
    <location>
        <begin position="234"/>
        <end position="252"/>
    </location>
</feature>
<keyword evidence="1" id="KW-0812">Transmembrane</keyword>
<keyword evidence="1" id="KW-0472">Membrane</keyword>